<reference evidence="2 3" key="1">
    <citation type="submission" date="2018-10" db="EMBL/GenBank/DDBJ databases">
        <title>Draft genome of Cortibacter populi DSM10536.</title>
        <authorList>
            <person name="Bernier A.-M."/>
            <person name="Bernard K."/>
        </authorList>
    </citation>
    <scope>NUCLEOTIDE SEQUENCE [LARGE SCALE GENOMIC DNA]</scope>
    <source>
        <strain evidence="2 3">DSM 105136</strain>
    </source>
</reference>
<gene>
    <name evidence="2" type="ORF">D8I35_04805</name>
</gene>
<dbReference type="InterPro" id="IPR051141">
    <property type="entry name" value="UPF0339_domain"/>
</dbReference>
<feature type="domain" description="DUF1508" evidence="1">
    <location>
        <begin position="12"/>
        <end position="57"/>
    </location>
</feature>
<dbReference type="SUPFAM" id="SSF160113">
    <property type="entry name" value="YegP-like"/>
    <property type="match status" value="2"/>
</dbReference>
<dbReference type="PANTHER" id="PTHR40606:SF1">
    <property type="entry name" value="UPF0339 PROTEIN YEGP"/>
    <property type="match status" value="1"/>
</dbReference>
<dbReference type="EMBL" id="RDQO01000001">
    <property type="protein sequence ID" value="RMX08408.1"/>
    <property type="molecule type" value="Genomic_DNA"/>
</dbReference>
<proteinExistence type="predicted"/>
<evidence type="ECO:0000313" key="3">
    <source>
        <dbReference type="Proteomes" id="UP000278006"/>
    </source>
</evidence>
<dbReference type="RefSeq" id="WP_122226533.1">
    <property type="nucleotide sequence ID" value="NZ_RDQO01000001.1"/>
</dbReference>
<dbReference type="OrthoDB" id="9802792at2"/>
<comment type="caution">
    <text evidence="2">The sequence shown here is derived from an EMBL/GenBank/DDBJ whole genome shotgun (WGS) entry which is preliminary data.</text>
</comment>
<dbReference type="PANTHER" id="PTHR40606">
    <property type="match status" value="1"/>
</dbReference>
<keyword evidence="3" id="KW-1185">Reference proteome</keyword>
<dbReference type="Proteomes" id="UP000278006">
    <property type="component" value="Unassembled WGS sequence"/>
</dbReference>
<name>A0A3M6QZK5_9BURK</name>
<accession>A0A3M6QZK5</accession>
<sequence>MSGKFELKKTDSGKYRFNLKASNGQVILTSQNYEGKAGALNGIESVRTNAPLDARYDRKTNVKDEPYFNLLAGNSQVIGTSESYSSKAALENGIESVKKHAPDATLADLTT</sequence>
<feature type="domain" description="DUF1508" evidence="1">
    <location>
        <begin position="63"/>
        <end position="108"/>
    </location>
</feature>
<protein>
    <submittedName>
        <fullName evidence="2">DUF1508 domain-containing protein</fullName>
    </submittedName>
</protein>
<dbReference type="Gene3D" id="2.30.29.80">
    <property type="match status" value="1"/>
</dbReference>
<dbReference type="InterPro" id="IPR036913">
    <property type="entry name" value="YegP-like_sf"/>
</dbReference>
<dbReference type="Pfam" id="PF07411">
    <property type="entry name" value="DUF1508"/>
    <property type="match status" value="2"/>
</dbReference>
<dbReference type="InterPro" id="IPR010879">
    <property type="entry name" value="DUF1508"/>
</dbReference>
<evidence type="ECO:0000259" key="1">
    <source>
        <dbReference type="Pfam" id="PF07411"/>
    </source>
</evidence>
<organism evidence="2 3">
    <name type="scientific">Corticibacter populi</name>
    <dbReference type="NCBI Taxonomy" id="1550736"/>
    <lineage>
        <taxon>Bacteria</taxon>
        <taxon>Pseudomonadati</taxon>
        <taxon>Pseudomonadota</taxon>
        <taxon>Betaproteobacteria</taxon>
        <taxon>Burkholderiales</taxon>
        <taxon>Comamonadaceae</taxon>
        <taxon>Corticibacter</taxon>
    </lineage>
</organism>
<dbReference type="AlphaFoldDB" id="A0A3M6QZK5"/>
<evidence type="ECO:0000313" key="2">
    <source>
        <dbReference type="EMBL" id="RMX08408.1"/>
    </source>
</evidence>